<comment type="caution">
    <text evidence="3">The sequence shown here is derived from an EMBL/GenBank/DDBJ whole genome shotgun (WGS) entry which is preliminary data.</text>
</comment>
<sequence length="176" mass="19907">MRTSAVLSEYSRERLTHPCPCGYLGDPQHACSCTPIMIHRYRSRISGPLLDRIDLHIEVPAVKYRDLADRADGESSAAIASRVETCRNLQLERFKGTKVHCNAQMPPRFIKKFCEPDAAGHKLLEMVTDRLGLSARSYTRILKVARTIADLDAAENIREQHLSEAIQYRSLDRKTG</sequence>
<dbReference type="Pfam" id="PF13335">
    <property type="entry name" value="Mg_chelatase_C"/>
    <property type="match status" value="1"/>
</dbReference>
<dbReference type="Pfam" id="PF01078">
    <property type="entry name" value="Mg_chelatase"/>
    <property type="match status" value="1"/>
</dbReference>
<feature type="domain" description="Magnesium chelatase ChlI-like catalytic" evidence="1">
    <location>
        <begin position="17"/>
        <end position="66"/>
    </location>
</feature>
<name>A0AAW4L256_9BACT</name>
<evidence type="ECO:0000313" key="3">
    <source>
        <dbReference type="EMBL" id="MBT0663612.1"/>
    </source>
</evidence>
<dbReference type="InterPro" id="IPR045006">
    <property type="entry name" value="CHLI-like"/>
</dbReference>
<dbReference type="Proteomes" id="UP000811899">
    <property type="component" value="Unassembled WGS sequence"/>
</dbReference>
<dbReference type="PANTHER" id="PTHR32039">
    <property type="entry name" value="MAGNESIUM-CHELATASE SUBUNIT CHLI"/>
    <property type="match status" value="1"/>
</dbReference>
<evidence type="ECO:0000259" key="1">
    <source>
        <dbReference type="Pfam" id="PF01078"/>
    </source>
</evidence>
<keyword evidence="4" id="KW-1185">Reference proteome</keyword>
<evidence type="ECO:0000313" key="4">
    <source>
        <dbReference type="Proteomes" id="UP000811899"/>
    </source>
</evidence>
<gene>
    <name evidence="3" type="ORF">KI809_04780</name>
</gene>
<keyword evidence="3" id="KW-0067">ATP-binding</keyword>
<accession>A0AAW4L256</accession>
<keyword evidence="3" id="KW-0547">Nucleotide-binding</keyword>
<dbReference type="EMBL" id="JAHCVJ010000001">
    <property type="protein sequence ID" value="MBT0663612.1"/>
    <property type="molecule type" value="Genomic_DNA"/>
</dbReference>
<reference evidence="3 4" key="1">
    <citation type="submission" date="2021-05" db="EMBL/GenBank/DDBJ databases">
        <title>The draft genome of Geobacter pelophilus DSM 12255.</title>
        <authorList>
            <person name="Xu Z."/>
            <person name="Masuda Y."/>
            <person name="Itoh H."/>
            <person name="Senoo K."/>
        </authorList>
    </citation>
    <scope>NUCLEOTIDE SEQUENCE [LARGE SCALE GENOMIC DNA]</scope>
    <source>
        <strain evidence="3 4">DSM 12255</strain>
    </source>
</reference>
<organism evidence="3 4">
    <name type="scientific">Geoanaerobacter pelophilus</name>
    <dbReference type="NCBI Taxonomy" id="60036"/>
    <lineage>
        <taxon>Bacteria</taxon>
        <taxon>Pseudomonadati</taxon>
        <taxon>Thermodesulfobacteriota</taxon>
        <taxon>Desulfuromonadia</taxon>
        <taxon>Geobacterales</taxon>
        <taxon>Geobacteraceae</taxon>
        <taxon>Geoanaerobacter</taxon>
    </lineage>
</organism>
<dbReference type="AlphaFoldDB" id="A0AAW4L256"/>
<dbReference type="PANTHER" id="PTHR32039:SF7">
    <property type="entry name" value="COMPETENCE PROTEIN COMM"/>
    <property type="match status" value="1"/>
</dbReference>
<protein>
    <submittedName>
        <fullName evidence="3">ATP-binding protein</fullName>
    </submittedName>
</protein>
<dbReference type="InterPro" id="IPR027417">
    <property type="entry name" value="P-loop_NTPase"/>
</dbReference>
<dbReference type="SUPFAM" id="SSF52540">
    <property type="entry name" value="P-loop containing nucleoside triphosphate hydrolases"/>
    <property type="match status" value="1"/>
</dbReference>
<evidence type="ECO:0000259" key="2">
    <source>
        <dbReference type="Pfam" id="PF13335"/>
    </source>
</evidence>
<dbReference type="GO" id="GO:0005524">
    <property type="term" value="F:ATP binding"/>
    <property type="evidence" value="ECO:0007669"/>
    <property type="project" value="UniProtKB-KW"/>
</dbReference>
<proteinExistence type="predicted"/>
<feature type="domain" description="Mg chelatase-related protein C-terminal" evidence="2">
    <location>
        <begin position="73"/>
        <end position="169"/>
    </location>
</feature>
<dbReference type="Gene3D" id="3.40.50.300">
    <property type="entry name" value="P-loop containing nucleotide triphosphate hydrolases"/>
    <property type="match status" value="1"/>
</dbReference>
<dbReference type="InterPro" id="IPR000523">
    <property type="entry name" value="Mg_chelatse_chII-like_cat_dom"/>
</dbReference>
<dbReference type="InterPro" id="IPR025158">
    <property type="entry name" value="Mg_chelat-rel_C"/>
</dbReference>